<name>A0AAV3PJJ9_LITER</name>
<evidence type="ECO:0000256" key="4">
    <source>
        <dbReference type="ARBA" id="ARBA00023242"/>
    </source>
</evidence>
<dbReference type="GO" id="GO:0090575">
    <property type="term" value="C:RNA polymerase II transcription regulator complex"/>
    <property type="evidence" value="ECO:0007669"/>
    <property type="project" value="TreeGrafter"/>
</dbReference>
<dbReference type="Gene3D" id="4.10.280.10">
    <property type="entry name" value="Helix-loop-helix DNA-binding domain"/>
    <property type="match status" value="1"/>
</dbReference>
<sequence>MDFSFDEINELLEFFPDTLRQDPLLLQGGQTPLPQPQELQQNTTSLTQPIHVQPHNTSNVASGSNTEDAKPSHSMTKISHRENERQRRKEMADLYRSLRSLLPLERIKGKRSSSDHIQETVGYIKELQSKIESLSLARDGMKNQSFDHTTTIGTENFPDLSQTSVTIRPTLTGFEVLMNTAFAGGVKISAALNIISQEGLSIVRCNSSRVDGRLLHSIETKVNEGMCIDPTELERKLRDYCAMGYSPRSSRGPFVRN</sequence>
<comment type="caution">
    <text evidence="7">The sequence shown here is derived from an EMBL/GenBank/DDBJ whole genome shotgun (WGS) entry which is preliminary data.</text>
</comment>
<evidence type="ECO:0000256" key="3">
    <source>
        <dbReference type="ARBA" id="ARBA00023163"/>
    </source>
</evidence>
<dbReference type="InterPro" id="IPR015660">
    <property type="entry name" value="MASH1/Ascl1a-like"/>
</dbReference>
<keyword evidence="3" id="KW-0804">Transcription</keyword>
<reference evidence="7 8" key="1">
    <citation type="submission" date="2024-01" db="EMBL/GenBank/DDBJ databases">
        <title>The complete chloroplast genome sequence of Lithospermum erythrorhizon: insights into the phylogenetic relationship among Boraginaceae species and the maternal lineages of purple gromwells.</title>
        <authorList>
            <person name="Okada T."/>
            <person name="Watanabe K."/>
        </authorList>
    </citation>
    <scope>NUCLEOTIDE SEQUENCE [LARGE SCALE GENOMIC DNA]</scope>
</reference>
<keyword evidence="4" id="KW-0539">Nucleus</keyword>
<dbReference type="AlphaFoldDB" id="A0AAV3PJJ9"/>
<feature type="domain" description="BHLH" evidence="6">
    <location>
        <begin position="75"/>
        <end position="127"/>
    </location>
</feature>
<evidence type="ECO:0000259" key="6">
    <source>
        <dbReference type="PROSITE" id="PS50888"/>
    </source>
</evidence>
<organism evidence="7 8">
    <name type="scientific">Lithospermum erythrorhizon</name>
    <name type="common">Purple gromwell</name>
    <name type="synonym">Lithospermum officinale var. erythrorhizon</name>
    <dbReference type="NCBI Taxonomy" id="34254"/>
    <lineage>
        <taxon>Eukaryota</taxon>
        <taxon>Viridiplantae</taxon>
        <taxon>Streptophyta</taxon>
        <taxon>Embryophyta</taxon>
        <taxon>Tracheophyta</taxon>
        <taxon>Spermatophyta</taxon>
        <taxon>Magnoliopsida</taxon>
        <taxon>eudicotyledons</taxon>
        <taxon>Gunneridae</taxon>
        <taxon>Pentapetalae</taxon>
        <taxon>asterids</taxon>
        <taxon>lamiids</taxon>
        <taxon>Boraginales</taxon>
        <taxon>Boraginaceae</taxon>
        <taxon>Boraginoideae</taxon>
        <taxon>Lithospermeae</taxon>
        <taxon>Lithospermum</taxon>
    </lineage>
</organism>
<feature type="region of interest" description="Disordered" evidence="5">
    <location>
        <begin position="50"/>
        <end position="87"/>
    </location>
</feature>
<keyword evidence="8" id="KW-1185">Reference proteome</keyword>
<dbReference type="GO" id="GO:0046983">
    <property type="term" value="F:protein dimerization activity"/>
    <property type="evidence" value="ECO:0007669"/>
    <property type="project" value="InterPro"/>
</dbReference>
<dbReference type="PANTHER" id="PTHR13935:SF155">
    <property type="entry name" value="TRANSCRIPTION FACTOR BHLH120-LIKE"/>
    <property type="match status" value="1"/>
</dbReference>
<dbReference type="SMART" id="SM00353">
    <property type="entry name" value="HLH"/>
    <property type="match status" value="1"/>
</dbReference>
<evidence type="ECO:0000313" key="8">
    <source>
        <dbReference type="Proteomes" id="UP001454036"/>
    </source>
</evidence>
<accession>A0AAV3PJJ9</accession>
<dbReference type="InterPro" id="IPR036638">
    <property type="entry name" value="HLH_DNA-bd_sf"/>
</dbReference>
<dbReference type="SUPFAM" id="SSF47459">
    <property type="entry name" value="HLH, helix-loop-helix DNA-binding domain"/>
    <property type="match status" value="1"/>
</dbReference>
<gene>
    <name evidence="7" type="ORF">LIER_37077</name>
</gene>
<feature type="compositionally biased region" description="Polar residues" evidence="5">
    <location>
        <begin position="50"/>
        <end position="66"/>
    </location>
</feature>
<dbReference type="PANTHER" id="PTHR13935">
    <property type="entry name" value="ACHAETE-SCUTE TRANSCRIPTION FACTOR-RELATED"/>
    <property type="match status" value="1"/>
</dbReference>
<dbReference type="Proteomes" id="UP001454036">
    <property type="component" value="Unassembled WGS sequence"/>
</dbReference>
<evidence type="ECO:0000256" key="5">
    <source>
        <dbReference type="SAM" id="MobiDB-lite"/>
    </source>
</evidence>
<dbReference type="Pfam" id="PF00010">
    <property type="entry name" value="HLH"/>
    <property type="match status" value="1"/>
</dbReference>
<dbReference type="InterPro" id="IPR011598">
    <property type="entry name" value="bHLH_dom"/>
</dbReference>
<dbReference type="GO" id="GO:0000977">
    <property type="term" value="F:RNA polymerase II transcription regulatory region sequence-specific DNA binding"/>
    <property type="evidence" value="ECO:0007669"/>
    <property type="project" value="TreeGrafter"/>
</dbReference>
<keyword evidence="2" id="KW-0805">Transcription regulation</keyword>
<evidence type="ECO:0000256" key="1">
    <source>
        <dbReference type="ARBA" id="ARBA00004123"/>
    </source>
</evidence>
<protein>
    <submittedName>
        <fullName evidence="7">Basic helix-loop-helix transcription factor</fullName>
    </submittedName>
</protein>
<dbReference type="EMBL" id="BAABME010017469">
    <property type="protein sequence ID" value="GAA0150192.1"/>
    <property type="molecule type" value="Genomic_DNA"/>
</dbReference>
<evidence type="ECO:0000313" key="7">
    <source>
        <dbReference type="EMBL" id="GAA0150192.1"/>
    </source>
</evidence>
<dbReference type="CDD" id="cd18914">
    <property type="entry name" value="bHLH_AtORG2_like"/>
    <property type="match status" value="1"/>
</dbReference>
<dbReference type="PROSITE" id="PS50888">
    <property type="entry name" value="BHLH"/>
    <property type="match status" value="1"/>
</dbReference>
<proteinExistence type="predicted"/>
<dbReference type="GO" id="GO:0000981">
    <property type="term" value="F:DNA-binding transcription factor activity, RNA polymerase II-specific"/>
    <property type="evidence" value="ECO:0007669"/>
    <property type="project" value="TreeGrafter"/>
</dbReference>
<evidence type="ECO:0000256" key="2">
    <source>
        <dbReference type="ARBA" id="ARBA00023015"/>
    </source>
</evidence>
<comment type="subcellular location">
    <subcellularLocation>
        <location evidence="1">Nucleus</location>
    </subcellularLocation>
</comment>